<dbReference type="HOGENOM" id="CLU_3159881_0_0_1"/>
<sequence length="48" mass="5355">MTILSSPTRDLAPTTKKKPCTHKMEERKVCVGARNNGIVSTWSSPPYH</sequence>
<dbReference type="Proteomes" id="UP000008177">
    <property type="component" value="Unplaced contigs"/>
</dbReference>
<evidence type="ECO:0000313" key="2">
    <source>
        <dbReference type="EMBL" id="CCD49458.1"/>
    </source>
</evidence>
<organism evidence="2 3">
    <name type="scientific">Botryotinia fuckeliana (strain T4)</name>
    <name type="common">Noble rot fungus</name>
    <name type="synonym">Botrytis cinerea</name>
    <dbReference type="NCBI Taxonomy" id="999810"/>
    <lineage>
        <taxon>Eukaryota</taxon>
        <taxon>Fungi</taxon>
        <taxon>Dikarya</taxon>
        <taxon>Ascomycota</taxon>
        <taxon>Pezizomycotina</taxon>
        <taxon>Leotiomycetes</taxon>
        <taxon>Helotiales</taxon>
        <taxon>Sclerotiniaceae</taxon>
        <taxon>Botrytis</taxon>
    </lineage>
</organism>
<evidence type="ECO:0000256" key="1">
    <source>
        <dbReference type="SAM" id="MobiDB-lite"/>
    </source>
</evidence>
<feature type="region of interest" description="Disordered" evidence="1">
    <location>
        <begin position="1"/>
        <end position="21"/>
    </location>
</feature>
<dbReference type="AlphaFoldDB" id="G2YC17"/>
<dbReference type="EMBL" id="FQ790314">
    <property type="protein sequence ID" value="CCD49458.1"/>
    <property type="molecule type" value="Genomic_DNA"/>
</dbReference>
<name>G2YC17_BOTF4</name>
<reference evidence="3" key="1">
    <citation type="journal article" date="2011" name="PLoS Genet.">
        <title>Genomic analysis of the necrotrophic fungal pathogens Sclerotinia sclerotiorum and Botrytis cinerea.</title>
        <authorList>
            <person name="Amselem J."/>
            <person name="Cuomo C.A."/>
            <person name="van Kan J.A."/>
            <person name="Viaud M."/>
            <person name="Benito E.P."/>
            <person name="Couloux A."/>
            <person name="Coutinho P.M."/>
            <person name="de Vries R.P."/>
            <person name="Dyer P.S."/>
            <person name="Fillinger S."/>
            <person name="Fournier E."/>
            <person name="Gout L."/>
            <person name="Hahn M."/>
            <person name="Kohn L."/>
            <person name="Lapalu N."/>
            <person name="Plummer K.M."/>
            <person name="Pradier J.M."/>
            <person name="Quevillon E."/>
            <person name="Sharon A."/>
            <person name="Simon A."/>
            <person name="ten Have A."/>
            <person name="Tudzynski B."/>
            <person name="Tudzynski P."/>
            <person name="Wincker P."/>
            <person name="Andrew M."/>
            <person name="Anthouard V."/>
            <person name="Beever R.E."/>
            <person name="Beffa R."/>
            <person name="Benoit I."/>
            <person name="Bouzid O."/>
            <person name="Brault B."/>
            <person name="Chen Z."/>
            <person name="Choquer M."/>
            <person name="Collemare J."/>
            <person name="Cotton P."/>
            <person name="Danchin E.G."/>
            <person name="Da Silva C."/>
            <person name="Gautier A."/>
            <person name="Giraud C."/>
            <person name="Giraud T."/>
            <person name="Gonzalez C."/>
            <person name="Grossetete S."/>
            <person name="Guldener U."/>
            <person name="Henrissat B."/>
            <person name="Howlett B.J."/>
            <person name="Kodira C."/>
            <person name="Kretschmer M."/>
            <person name="Lappartient A."/>
            <person name="Leroch M."/>
            <person name="Levis C."/>
            <person name="Mauceli E."/>
            <person name="Neuveglise C."/>
            <person name="Oeser B."/>
            <person name="Pearson M."/>
            <person name="Poulain J."/>
            <person name="Poussereau N."/>
            <person name="Quesneville H."/>
            <person name="Rascle C."/>
            <person name="Schumacher J."/>
            <person name="Segurens B."/>
            <person name="Sexton A."/>
            <person name="Silva E."/>
            <person name="Sirven C."/>
            <person name="Soanes D.M."/>
            <person name="Talbot N.J."/>
            <person name="Templeton M."/>
            <person name="Yandava C."/>
            <person name="Yarden O."/>
            <person name="Zeng Q."/>
            <person name="Rollins J.A."/>
            <person name="Lebrun M.H."/>
            <person name="Dickman M."/>
        </authorList>
    </citation>
    <scope>NUCLEOTIDE SEQUENCE [LARGE SCALE GENOMIC DNA]</scope>
    <source>
        <strain evidence="3">T4</strain>
    </source>
</reference>
<evidence type="ECO:0000313" key="3">
    <source>
        <dbReference type="Proteomes" id="UP000008177"/>
    </source>
</evidence>
<gene>
    <name evidence="2" type="ORF">BofuT4_uP099680.1</name>
</gene>
<dbReference type="InParanoid" id="G2YC17"/>
<proteinExistence type="predicted"/>
<accession>G2YC17</accession>
<protein>
    <submittedName>
        <fullName evidence="2">Uncharacterized protein</fullName>
    </submittedName>
</protein>